<evidence type="ECO:0000256" key="3">
    <source>
        <dbReference type="ARBA" id="ARBA00022989"/>
    </source>
</evidence>
<name>A0ABS9DSV3_9PROT</name>
<keyword evidence="3 5" id="KW-1133">Transmembrane helix</keyword>
<sequence>MGNILAVMGLAALAGGMLFFGAVMAPLMFGKLTPDVAGPFIRAAFPRYYLYMIVTSVVAAIGLGLRGKPWYALVACLIAAVTVWLWLGWIPHLNALREAGNKIQFNRDHRLSVFVNAAQFIVAVLLLAGLAG</sequence>
<dbReference type="Pfam" id="PF13664">
    <property type="entry name" value="DUF4149"/>
    <property type="match status" value="1"/>
</dbReference>
<keyword evidence="2 5" id="KW-0812">Transmembrane</keyword>
<gene>
    <name evidence="7" type="ORF">L2A60_03810</name>
</gene>
<evidence type="ECO:0000256" key="5">
    <source>
        <dbReference type="SAM" id="Phobius"/>
    </source>
</evidence>
<dbReference type="Proteomes" id="UP001521209">
    <property type="component" value="Unassembled WGS sequence"/>
</dbReference>
<evidence type="ECO:0000259" key="6">
    <source>
        <dbReference type="Pfam" id="PF13664"/>
    </source>
</evidence>
<evidence type="ECO:0000256" key="4">
    <source>
        <dbReference type="ARBA" id="ARBA00023136"/>
    </source>
</evidence>
<protein>
    <submittedName>
        <fullName evidence="7">DUF4149 domain-containing protein</fullName>
    </submittedName>
</protein>
<dbReference type="InterPro" id="IPR025423">
    <property type="entry name" value="TMEM205-like"/>
</dbReference>
<accession>A0ABS9DSV3</accession>
<evidence type="ECO:0000256" key="2">
    <source>
        <dbReference type="ARBA" id="ARBA00022692"/>
    </source>
</evidence>
<keyword evidence="4 5" id="KW-0472">Membrane</keyword>
<comment type="caution">
    <text evidence="7">The sequence shown here is derived from an EMBL/GenBank/DDBJ whole genome shotgun (WGS) entry which is preliminary data.</text>
</comment>
<proteinExistence type="predicted"/>
<feature type="domain" description="TMEM205-like" evidence="6">
    <location>
        <begin position="9"/>
        <end position="101"/>
    </location>
</feature>
<evidence type="ECO:0000313" key="8">
    <source>
        <dbReference type="Proteomes" id="UP001521209"/>
    </source>
</evidence>
<reference evidence="7 8" key="1">
    <citation type="submission" date="2022-01" db="EMBL/GenBank/DDBJ databases">
        <authorList>
            <person name="Won M."/>
            <person name="Kim S.-J."/>
            <person name="Kwon S.-W."/>
        </authorList>
    </citation>
    <scope>NUCLEOTIDE SEQUENCE [LARGE SCALE GENOMIC DNA]</scope>
    <source>
        <strain evidence="7 8">KCTC 23505</strain>
    </source>
</reference>
<feature type="transmembrane region" description="Helical" evidence="5">
    <location>
        <begin position="6"/>
        <end position="27"/>
    </location>
</feature>
<comment type="subcellular location">
    <subcellularLocation>
        <location evidence="1">Membrane</location>
    </subcellularLocation>
</comment>
<feature type="transmembrane region" description="Helical" evidence="5">
    <location>
        <begin position="48"/>
        <end position="65"/>
    </location>
</feature>
<dbReference type="RefSeq" id="WP_235703044.1">
    <property type="nucleotide sequence ID" value="NZ_JAKGBZ010000004.1"/>
</dbReference>
<evidence type="ECO:0000313" key="7">
    <source>
        <dbReference type="EMBL" id="MCF3945810.1"/>
    </source>
</evidence>
<feature type="transmembrane region" description="Helical" evidence="5">
    <location>
        <begin position="111"/>
        <end position="131"/>
    </location>
</feature>
<keyword evidence="8" id="KW-1185">Reference proteome</keyword>
<organism evidence="7 8">
    <name type="scientific">Acidiphilium iwatense</name>
    <dbReference type="NCBI Taxonomy" id="768198"/>
    <lineage>
        <taxon>Bacteria</taxon>
        <taxon>Pseudomonadati</taxon>
        <taxon>Pseudomonadota</taxon>
        <taxon>Alphaproteobacteria</taxon>
        <taxon>Acetobacterales</taxon>
        <taxon>Acidocellaceae</taxon>
        <taxon>Acidiphilium</taxon>
    </lineage>
</organism>
<feature type="transmembrane region" description="Helical" evidence="5">
    <location>
        <begin position="71"/>
        <end position="90"/>
    </location>
</feature>
<evidence type="ECO:0000256" key="1">
    <source>
        <dbReference type="ARBA" id="ARBA00004370"/>
    </source>
</evidence>
<dbReference type="EMBL" id="JAKGBZ010000004">
    <property type="protein sequence ID" value="MCF3945810.1"/>
    <property type="molecule type" value="Genomic_DNA"/>
</dbReference>